<evidence type="ECO:0000313" key="1">
    <source>
        <dbReference type="EMBL" id="MFI0796272.1"/>
    </source>
</evidence>
<dbReference type="Proteomes" id="UP001611075">
    <property type="component" value="Unassembled WGS sequence"/>
</dbReference>
<keyword evidence="2" id="KW-1185">Reference proteome</keyword>
<dbReference type="EMBL" id="JBIRPU010000026">
    <property type="protein sequence ID" value="MFI0796272.1"/>
    <property type="molecule type" value="Genomic_DNA"/>
</dbReference>
<accession>A0ABW7SUB1</accession>
<sequence>MNLPLLIRTNSEPRPKSELCADGRIVPLRSGGMYLHLGTKGKIDSDPFLQELDSRPRMPQIVPLSFGPDGLSSPLVTNYLGRLPTLTLDQMMYVPPKGSLQESPDEVELAKWADGLGIPVQVPVGQLTPGRTLPSGRQHRVLPLDSAGRITSVGEAHSIRVLPKLSRAVGVHANPGHEVARMAAGRPYLSGRIVFGPDGVELGVPAGLVEAWFGDTVTRLGRPLDEKDVAAALADKTASTVQVDGYVELMRRLEALPPQSQALVGVADGADSAVHLAQRDLPGVSFLDPGAARAASFPNDPTRIELTVLPDTMALADRLDVLDAARYAAEPPASWPIRWPDGAAVAVDDTRPDRDVVVIGSAETEQESLLNTVYGAIGKLDQPVIVLAVEHTRTPLTPARIAAVRTLLEQYGWRNRVPVVVTRGQTSKDLFEVLDSYGAALVHRVAAASTASGGLSVNFGPQWNWTVRQPGNATVRQPGNATGVGSTPGVQSELTLPLLLTAAGRHRTPRFGRPPEQVATFLSTSLTEHLGDGRLAADLQGPGVKTLKPLVEQIALRDPSFAAHDATLQLADLGQGDAVVNYLGAGEARGDAIFEPLVNVDAETAQATVAELLPHLATLAGGGLNDFASQAILTAIAGQLDGSMTPEQINKSIEDHKAYLPRGGRADWVRRIGALQDKLPDHQLGLAEIGTMIMQCPD</sequence>
<dbReference type="RefSeq" id="WP_396684248.1">
    <property type="nucleotide sequence ID" value="NZ_JBIRPU010000026.1"/>
</dbReference>
<protein>
    <submittedName>
        <fullName evidence="1">Uncharacterized protein</fullName>
    </submittedName>
</protein>
<reference evidence="1 2" key="1">
    <citation type="submission" date="2024-10" db="EMBL/GenBank/DDBJ databases">
        <title>The Natural Products Discovery Center: Release of the First 8490 Sequenced Strains for Exploring Actinobacteria Biosynthetic Diversity.</title>
        <authorList>
            <person name="Kalkreuter E."/>
            <person name="Kautsar S.A."/>
            <person name="Yang D."/>
            <person name="Bader C.D."/>
            <person name="Teijaro C.N."/>
            <person name="Fluegel L."/>
            <person name="Davis C.M."/>
            <person name="Simpson J.R."/>
            <person name="Lauterbach L."/>
            <person name="Steele A.D."/>
            <person name="Gui C."/>
            <person name="Meng S."/>
            <person name="Li G."/>
            <person name="Viehrig K."/>
            <person name="Ye F."/>
            <person name="Su P."/>
            <person name="Kiefer A.F."/>
            <person name="Nichols A."/>
            <person name="Cepeda A.J."/>
            <person name="Yan W."/>
            <person name="Fan B."/>
            <person name="Jiang Y."/>
            <person name="Adhikari A."/>
            <person name="Zheng C.-J."/>
            <person name="Schuster L."/>
            <person name="Cowan T.M."/>
            <person name="Smanski M.J."/>
            <person name="Chevrette M.G."/>
            <person name="De Carvalho L.P.S."/>
            <person name="Shen B."/>
        </authorList>
    </citation>
    <scope>NUCLEOTIDE SEQUENCE [LARGE SCALE GENOMIC DNA]</scope>
    <source>
        <strain evidence="1 2">NPDC021253</strain>
    </source>
</reference>
<comment type="caution">
    <text evidence="1">The sequence shown here is derived from an EMBL/GenBank/DDBJ whole genome shotgun (WGS) entry which is preliminary data.</text>
</comment>
<name>A0ABW7SUB1_9ACTN</name>
<proteinExistence type="predicted"/>
<gene>
    <name evidence="1" type="ORF">ACH4OY_26840</name>
</gene>
<evidence type="ECO:0000313" key="2">
    <source>
        <dbReference type="Proteomes" id="UP001611075"/>
    </source>
</evidence>
<organism evidence="1 2">
    <name type="scientific">Micromonospora rubida</name>
    <dbReference type="NCBI Taxonomy" id="2697657"/>
    <lineage>
        <taxon>Bacteria</taxon>
        <taxon>Bacillati</taxon>
        <taxon>Actinomycetota</taxon>
        <taxon>Actinomycetes</taxon>
        <taxon>Micromonosporales</taxon>
        <taxon>Micromonosporaceae</taxon>
        <taxon>Micromonospora</taxon>
    </lineage>
</organism>